<evidence type="ECO:0000259" key="3">
    <source>
        <dbReference type="PROSITE" id="PS50158"/>
    </source>
</evidence>
<evidence type="ECO:0000256" key="2">
    <source>
        <dbReference type="SAM" id="MobiDB-lite"/>
    </source>
</evidence>
<comment type="caution">
    <text evidence="4">The sequence shown here is derived from an EMBL/GenBank/DDBJ whole genome shotgun (WGS) entry which is preliminary data.</text>
</comment>
<sequence length="385" mass="43074">MSTVKIPKFGGDDFRAWFNDFQNCMLLLDCDENRAKQAKFFRVNLIEGSAASIWFDTCVPEAAKSDWNALVPLLRAKFDDSIEDKRAAFRVLTTTKLEDGEIGASDQKGTLKHVAWARTIAIAKQRAGQDPDNLNAFLVLNNVGPHLRSLLMATGASGTVGQICSKVEALTPNEVETIRDMVRRERDTAEMRTKVAQLEKRLARQPLEPVQYERYMPAAAVPFQRSSWDSQNIPPSTEDVRVEPGPFPATPDGHKRYRTAVESFYKKHGDGAYASLSKPFPLSPGTEAAGSNECFKCGRSSHLRPQCTATYSLPENEQRYRGSVMKQRRENGLGGSQNNKPIRFISQASYEREFRHLAEMPMSPPMMNDDALYEEDSENEGGPSL</sequence>
<name>A0A8K0NS01_9TREE</name>
<evidence type="ECO:0000313" key="4">
    <source>
        <dbReference type="EMBL" id="KAG7562310.1"/>
    </source>
</evidence>
<protein>
    <recommendedName>
        <fullName evidence="3">CCHC-type domain-containing protein</fullName>
    </recommendedName>
</protein>
<evidence type="ECO:0000256" key="1">
    <source>
        <dbReference type="PROSITE-ProRule" id="PRU00047"/>
    </source>
</evidence>
<feature type="domain" description="CCHC-type" evidence="3">
    <location>
        <begin position="294"/>
        <end position="307"/>
    </location>
</feature>
<keyword evidence="1" id="KW-0863">Zinc-finger</keyword>
<dbReference type="Proteomes" id="UP000812966">
    <property type="component" value="Unassembled WGS sequence"/>
</dbReference>
<reference evidence="4" key="1">
    <citation type="submission" date="2020-04" db="EMBL/GenBank/DDBJ databases">
        <title>Analysis of mating type loci in Filobasidium floriforme.</title>
        <authorList>
            <person name="Nowrousian M."/>
        </authorList>
    </citation>
    <scope>NUCLEOTIDE SEQUENCE</scope>
    <source>
        <strain evidence="4">CBS 6242</strain>
    </source>
</reference>
<keyword evidence="1" id="KW-0479">Metal-binding</keyword>
<dbReference type="GO" id="GO:0003676">
    <property type="term" value="F:nucleic acid binding"/>
    <property type="evidence" value="ECO:0007669"/>
    <property type="project" value="InterPro"/>
</dbReference>
<dbReference type="InterPro" id="IPR001878">
    <property type="entry name" value="Znf_CCHC"/>
</dbReference>
<keyword evidence="1" id="KW-0862">Zinc</keyword>
<dbReference type="GO" id="GO:0008270">
    <property type="term" value="F:zinc ion binding"/>
    <property type="evidence" value="ECO:0007669"/>
    <property type="project" value="UniProtKB-KW"/>
</dbReference>
<proteinExistence type="predicted"/>
<organism evidence="4 5">
    <name type="scientific">Filobasidium floriforme</name>
    <dbReference type="NCBI Taxonomy" id="5210"/>
    <lineage>
        <taxon>Eukaryota</taxon>
        <taxon>Fungi</taxon>
        <taxon>Dikarya</taxon>
        <taxon>Basidiomycota</taxon>
        <taxon>Agaricomycotina</taxon>
        <taxon>Tremellomycetes</taxon>
        <taxon>Filobasidiales</taxon>
        <taxon>Filobasidiaceae</taxon>
        <taxon>Filobasidium</taxon>
    </lineage>
</organism>
<dbReference type="EMBL" id="JABELV010000035">
    <property type="protein sequence ID" value="KAG7562310.1"/>
    <property type="molecule type" value="Genomic_DNA"/>
</dbReference>
<evidence type="ECO:0000313" key="5">
    <source>
        <dbReference type="Proteomes" id="UP000812966"/>
    </source>
</evidence>
<feature type="region of interest" description="Disordered" evidence="2">
    <location>
        <begin position="360"/>
        <end position="385"/>
    </location>
</feature>
<keyword evidence="5" id="KW-1185">Reference proteome</keyword>
<dbReference type="PROSITE" id="PS50158">
    <property type="entry name" value="ZF_CCHC"/>
    <property type="match status" value="1"/>
</dbReference>
<feature type="region of interest" description="Disordered" evidence="2">
    <location>
        <begin position="227"/>
        <end position="254"/>
    </location>
</feature>
<gene>
    <name evidence="4" type="ORF">FFLO_02298</name>
</gene>
<accession>A0A8K0NS01</accession>
<dbReference type="AlphaFoldDB" id="A0A8K0NS01"/>